<evidence type="ECO:0000313" key="4">
    <source>
        <dbReference type="Proteomes" id="UP000603545"/>
    </source>
</evidence>
<dbReference type="PANTHER" id="PTHR32309:SF13">
    <property type="entry name" value="FERRIC ENTEROBACTIN TRANSPORT PROTEIN FEPE"/>
    <property type="match status" value="1"/>
</dbReference>
<dbReference type="InterPro" id="IPR050445">
    <property type="entry name" value="Bact_polysacc_biosynth/exp"/>
</dbReference>
<dbReference type="EMBL" id="JACNLL010000010">
    <property type="protein sequence ID" value="MBC8198556.1"/>
    <property type="molecule type" value="Genomic_DNA"/>
</dbReference>
<evidence type="ECO:0000256" key="2">
    <source>
        <dbReference type="SAM" id="Phobius"/>
    </source>
</evidence>
<dbReference type="GO" id="GO:0004713">
    <property type="term" value="F:protein tyrosine kinase activity"/>
    <property type="evidence" value="ECO:0007669"/>
    <property type="project" value="TreeGrafter"/>
</dbReference>
<keyword evidence="1" id="KW-0175">Coiled coil</keyword>
<keyword evidence="2" id="KW-0472">Membrane</keyword>
<reference evidence="3 4" key="1">
    <citation type="submission" date="2020-08" db="EMBL/GenBank/DDBJ databases">
        <title>Bridging the membrane lipid divide: bacteria of the FCB group superphylum have the potential to synthesize archaeal ether lipids.</title>
        <authorList>
            <person name="Villanueva L."/>
            <person name="Von Meijenfeldt F.A.B."/>
            <person name="Westbye A.B."/>
            <person name="Yadav S."/>
            <person name="Hopmans E.C."/>
            <person name="Dutilh B.E."/>
            <person name="Sinninghe Damste J.S."/>
        </authorList>
    </citation>
    <scope>NUCLEOTIDE SEQUENCE [LARGE SCALE GENOMIC DNA]</scope>
    <source>
        <strain evidence="3">NIOZ-UU82</strain>
    </source>
</reference>
<evidence type="ECO:0000313" key="3">
    <source>
        <dbReference type="EMBL" id="MBC8198556.1"/>
    </source>
</evidence>
<feature type="coiled-coil region" evidence="1">
    <location>
        <begin position="348"/>
        <end position="411"/>
    </location>
</feature>
<evidence type="ECO:0000256" key="1">
    <source>
        <dbReference type="SAM" id="Coils"/>
    </source>
</evidence>
<keyword evidence="2" id="KW-1133">Transmembrane helix</keyword>
<feature type="transmembrane region" description="Helical" evidence="2">
    <location>
        <begin position="441"/>
        <end position="462"/>
    </location>
</feature>
<accession>A0A8J6T9M1</accession>
<dbReference type="AlphaFoldDB" id="A0A8J6T9M1"/>
<protein>
    <recommendedName>
        <fullName evidence="5">Polysaccharide chain length determinant N-terminal domain-containing protein</fullName>
    </recommendedName>
</protein>
<dbReference type="PANTHER" id="PTHR32309">
    <property type="entry name" value="TYROSINE-PROTEIN KINASE"/>
    <property type="match status" value="1"/>
</dbReference>
<evidence type="ECO:0008006" key="5">
    <source>
        <dbReference type="Google" id="ProtNLM"/>
    </source>
</evidence>
<feature type="transmembrane region" description="Helical" evidence="2">
    <location>
        <begin position="36"/>
        <end position="55"/>
    </location>
</feature>
<dbReference type="GO" id="GO:0005886">
    <property type="term" value="C:plasma membrane"/>
    <property type="evidence" value="ECO:0007669"/>
    <property type="project" value="TreeGrafter"/>
</dbReference>
<name>A0A8J6T9M1_9BACT</name>
<comment type="caution">
    <text evidence="3">The sequence shown here is derived from an EMBL/GenBank/DDBJ whole genome shotgun (WGS) entry which is preliminary data.</text>
</comment>
<keyword evidence="2" id="KW-0812">Transmembrane</keyword>
<dbReference type="Proteomes" id="UP000603545">
    <property type="component" value="Unassembled WGS sequence"/>
</dbReference>
<proteinExistence type="predicted"/>
<gene>
    <name evidence="3" type="ORF">H8E80_00710</name>
</gene>
<organism evidence="3 4">
    <name type="scientific">Candidatus Desulfaltia bathyphila</name>
    <dbReference type="NCBI Taxonomy" id="2841697"/>
    <lineage>
        <taxon>Bacteria</taxon>
        <taxon>Pseudomonadati</taxon>
        <taxon>Thermodesulfobacteriota</taxon>
        <taxon>Desulfobacteria</taxon>
        <taxon>Desulfobacterales</taxon>
        <taxon>Desulfobacterales incertae sedis</taxon>
        <taxon>Candidatus Desulfaltia</taxon>
    </lineage>
</organism>
<sequence length="473" mass="54410">MDQEASRQKQYPEDYQYREDEINLIDYLRVLWKWKVFIVLMVVICAGAAIGITMVKYSTKYATECIISLNFPGIEKHRNPDNTLFDKNQIVTPAILSRAAASLQKEEVVSLRGMIAIKAIMPPEVQEEIKKAEKRKESYAFFPNQFSLTLSTEQKDIFSEEENSRILLSIVDEYRTEFERKYGEKPLVAISFPDDFLAKYDYGEVVDTFKTKIDTFIKFLDSKVKKAGFFRSQKTELSFIDIKSDAESLRNIELSKTEAIIGTLKLTKNKEDLINQYKYNIRKIEIRKRKKEKEASVAHRLLKEMRQTGRYELSKGASSEKGTSLVLDSSFIENLIKNDYFSSLLKTALKAEVEAKNLEVDKESLEKKIVILKEKKDGKEKENIACIQKSLKAIQDKIRLLSQRANELNMEYLKRSVDGAVQIIKDPETFETRSGNLKKTALLAAVVGLFFAIFLAFFVEYIRNASKAARKGD</sequence>